<dbReference type="EMBL" id="JAAMPA010000001">
    <property type="protein sequence ID" value="NIH67365.1"/>
    <property type="molecule type" value="Genomic_DNA"/>
</dbReference>
<evidence type="ECO:0000313" key="5">
    <source>
        <dbReference type="Proteomes" id="UP000648663"/>
    </source>
</evidence>
<protein>
    <submittedName>
        <fullName evidence="3">Uncharacterized protein</fullName>
    </submittedName>
</protein>
<accession>A0A846LPI9</accession>
<reference evidence="2" key="1">
    <citation type="journal article" date="2014" name="Int. J. Syst. Evol. Microbiol.">
        <title>Complete genome of a new Firmicutes species belonging to the dominant human colonic microbiota ('Ruminococcus bicirculans') reveals two chromosomes and a selective capacity to utilize plant glucans.</title>
        <authorList>
            <consortium name="NISC Comparative Sequencing Program"/>
            <person name="Wegmann U."/>
            <person name="Louis P."/>
            <person name="Goesmann A."/>
            <person name="Henrissat B."/>
            <person name="Duncan S.H."/>
            <person name="Flint H.J."/>
        </authorList>
    </citation>
    <scope>NUCLEOTIDE SEQUENCE</scope>
    <source>
        <strain evidence="2">CGMCC 4.5581</strain>
    </source>
</reference>
<evidence type="ECO:0000313" key="2">
    <source>
        <dbReference type="EMBL" id="GGL54276.1"/>
    </source>
</evidence>
<dbReference type="AlphaFoldDB" id="A0A846LPI9"/>
<evidence type="ECO:0000256" key="1">
    <source>
        <dbReference type="SAM" id="MobiDB-lite"/>
    </source>
</evidence>
<dbReference type="SUPFAM" id="SSF82171">
    <property type="entry name" value="DPP6 N-terminal domain-like"/>
    <property type="match status" value="1"/>
</dbReference>
<dbReference type="RefSeq" id="WP_166754796.1">
    <property type="nucleotide sequence ID" value="NZ_BAABJU010000001.1"/>
</dbReference>
<evidence type="ECO:0000313" key="4">
    <source>
        <dbReference type="Proteomes" id="UP000552836"/>
    </source>
</evidence>
<reference evidence="2" key="4">
    <citation type="submission" date="2024-05" db="EMBL/GenBank/DDBJ databases">
        <authorList>
            <person name="Sun Q."/>
            <person name="Zhou Y."/>
        </authorList>
    </citation>
    <scope>NUCLEOTIDE SEQUENCE</scope>
    <source>
        <strain evidence="2">CGMCC 4.5581</strain>
    </source>
</reference>
<proteinExistence type="predicted"/>
<name>A0A846LPI9_9ACTN</name>
<dbReference type="InterPro" id="IPR011042">
    <property type="entry name" value="6-blade_b-propeller_TolB-like"/>
</dbReference>
<dbReference type="Proteomes" id="UP000552836">
    <property type="component" value="Unassembled WGS sequence"/>
</dbReference>
<organism evidence="3 4">
    <name type="scientific">Modestobacter marinus</name>
    <dbReference type="NCBI Taxonomy" id="477641"/>
    <lineage>
        <taxon>Bacteria</taxon>
        <taxon>Bacillati</taxon>
        <taxon>Actinomycetota</taxon>
        <taxon>Actinomycetes</taxon>
        <taxon>Geodermatophilales</taxon>
        <taxon>Geodermatophilaceae</taxon>
        <taxon>Modestobacter</taxon>
    </lineage>
</organism>
<dbReference type="Gene3D" id="2.120.10.30">
    <property type="entry name" value="TolB, C-terminal domain"/>
    <property type="match status" value="1"/>
</dbReference>
<reference evidence="3 4" key="3">
    <citation type="submission" date="2020-02" db="EMBL/GenBank/DDBJ databases">
        <title>Sequencing the genomes of 1000 actinobacteria strains.</title>
        <authorList>
            <person name="Klenk H.-P."/>
        </authorList>
    </citation>
    <scope>NUCLEOTIDE SEQUENCE [LARGE SCALE GENOMIC DNA]</scope>
    <source>
        <strain evidence="3 4">DSM 45201</strain>
    </source>
</reference>
<dbReference type="EMBL" id="BMMI01000001">
    <property type="protein sequence ID" value="GGL54276.1"/>
    <property type="molecule type" value="Genomic_DNA"/>
</dbReference>
<comment type="caution">
    <text evidence="3">The sequence shown here is derived from an EMBL/GenBank/DDBJ whole genome shotgun (WGS) entry which is preliminary data.</text>
</comment>
<evidence type="ECO:0000313" key="3">
    <source>
        <dbReference type="EMBL" id="NIH67365.1"/>
    </source>
</evidence>
<feature type="region of interest" description="Disordered" evidence="1">
    <location>
        <begin position="384"/>
        <end position="406"/>
    </location>
</feature>
<dbReference type="Proteomes" id="UP000648663">
    <property type="component" value="Unassembled WGS sequence"/>
</dbReference>
<reference evidence="5" key="2">
    <citation type="journal article" date="2019" name="Int. J. Syst. Evol. Microbiol.">
        <title>The Global Catalogue of Microorganisms (GCM) 10K type strain sequencing project: providing services to taxonomists for standard genome sequencing and annotation.</title>
        <authorList>
            <consortium name="The Broad Institute Genomics Platform"/>
            <consortium name="The Broad Institute Genome Sequencing Center for Infectious Disease"/>
            <person name="Wu L."/>
            <person name="Ma J."/>
        </authorList>
    </citation>
    <scope>NUCLEOTIDE SEQUENCE [LARGE SCALE GENOMIC DNA]</scope>
    <source>
        <strain evidence="5">CGMCC 4.5581</strain>
    </source>
</reference>
<sequence>MGTRRRLPLLVGGLALLPALVVALLPGDGPATADSNAAAGIPDRMAGYSYLTGDVSDAPPGRALALFQHGWGVEFLDFPQAVVVGADDDVYRRVDLAEDRAGPETQGDPAPMLLSPDGTRIAVGDHDSDRADLALLDLETGDVVRQPVPGAHSALPVAWSLDGRLVAHLAGTAATNPYSGTPIEGDVGLLDVSSGAVRTLTGATQVSTAAFSPDGSELAVQRSATAGGTLEVFDLEGGGRRTLDLPAGHHLAGADAWSPDGALLATSRMPFPCLDTVHEAQWTACQGEWESIPDVLTFVAATDRPTEVPESLDGAVAASSRLLGWVSAREVLVLSPHADDKGGDPVDLAVTRVSLDDGATERLSVVPTGAATTGPGVSSWRRRSCPTCRSGRPGSPIAAGGRRRCG</sequence>
<keyword evidence="5" id="KW-1185">Reference proteome</keyword>
<gene>
    <name evidence="3" type="ORF">FB380_001811</name>
    <name evidence="2" type="ORF">GCM10011589_07920</name>
</gene>